<keyword evidence="3" id="KW-1185">Reference proteome</keyword>
<gene>
    <name evidence="2" type="ORF">CP49_21505</name>
</gene>
<dbReference type="AlphaFoldDB" id="A0A0R3LF38"/>
<reference evidence="2 3" key="1">
    <citation type="submission" date="2014-03" db="EMBL/GenBank/DDBJ databases">
        <title>Bradyrhizobium valentinum sp. nov., isolated from effective nodules of Lupinus mariae-josephae, a lupine endemic of basic-lime soils in Eastern Spain.</title>
        <authorList>
            <person name="Duran D."/>
            <person name="Rey L."/>
            <person name="Navarro A."/>
            <person name="Busquets A."/>
            <person name="Imperial J."/>
            <person name="Ruiz-Argueso T."/>
        </authorList>
    </citation>
    <scope>NUCLEOTIDE SEQUENCE [LARGE SCALE GENOMIC DNA]</scope>
    <source>
        <strain evidence="2 3">LmjM3</strain>
    </source>
</reference>
<dbReference type="OrthoDB" id="7274881at2"/>
<name>A0A0R3LF38_9BRAD</name>
<feature type="domain" description="PRC-barrel" evidence="1">
    <location>
        <begin position="15"/>
        <end position="85"/>
    </location>
</feature>
<evidence type="ECO:0000259" key="1">
    <source>
        <dbReference type="Pfam" id="PF05239"/>
    </source>
</evidence>
<comment type="caution">
    <text evidence="2">The sequence shown here is derived from an EMBL/GenBank/DDBJ whole genome shotgun (WGS) entry which is preliminary data.</text>
</comment>
<dbReference type="EMBL" id="LLXX01000126">
    <property type="protein sequence ID" value="KRR04365.1"/>
    <property type="molecule type" value="Genomic_DNA"/>
</dbReference>
<dbReference type="PANTHER" id="PTHR36505:SF1">
    <property type="entry name" value="BLR1072 PROTEIN"/>
    <property type="match status" value="1"/>
</dbReference>
<evidence type="ECO:0000313" key="3">
    <source>
        <dbReference type="Proteomes" id="UP000051913"/>
    </source>
</evidence>
<evidence type="ECO:0000313" key="2">
    <source>
        <dbReference type="EMBL" id="KRR04365.1"/>
    </source>
</evidence>
<dbReference type="Pfam" id="PF05239">
    <property type="entry name" value="PRC"/>
    <property type="match status" value="1"/>
</dbReference>
<dbReference type="RefSeq" id="WP_057852280.1">
    <property type="nucleotide sequence ID" value="NZ_LLXX01000126.1"/>
</dbReference>
<proteinExistence type="predicted"/>
<dbReference type="SUPFAM" id="SSF50346">
    <property type="entry name" value="PRC-barrel domain"/>
    <property type="match status" value="1"/>
</dbReference>
<accession>A0A0R3LF38</accession>
<dbReference type="Gene3D" id="2.30.30.240">
    <property type="entry name" value="PRC-barrel domain"/>
    <property type="match status" value="1"/>
</dbReference>
<organism evidence="2 3">
    <name type="scientific">Bradyrhizobium valentinum</name>
    <dbReference type="NCBI Taxonomy" id="1518501"/>
    <lineage>
        <taxon>Bacteria</taxon>
        <taxon>Pseudomonadati</taxon>
        <taxon>Pseudomonadota</taxon>
        <taxon>Alphaproteobacteria</taxon>
        <taxon>Hyphomicrobiales</taxon>
        <taxon>Nitrobacteraceae</taxon>
        <taxon>Bradyrhizobium</taxon>
    </lineage>
</organism>
<dbReference type="InterPro" id="IPR027275">
    <property type="entry name" value="PRC-brl_dom"/>
</dbReference>
<sequence length="127" mass="14231">MARATAHPDHQCISSEDIHGTEVYGVGGKNIGEIDHLIIDKVSGRVAYAVMSFGGFVGLGHSHYPIPWGALTFDTSLGGFRTNITEQQLRDAPEFSDDSWQDRDWETRTHQYYGTPTYWESRGGQIR</sequence>
<protein>
    <submittedName>
        <fullName evidence="2">Photosystem reaction center subunit H</fullName>
    </submittedName>
</protein>
<dbReference type="Proteomes" id="UP000051913">
    <property type="component" value="Unassembled WGS sequence"/>
</dbReference>
<dbReference type="InterPro" id="IPR011033">
    <property type="entry name" value="PRC_barrel-like_sf"/>
</dbReference>
<dbReference type="PANTHER" id="PTHR36505">
    <property type="entry name" value="BLR1072 PROTEIN"/>
    <property type="match status" value="1"/>
</dbReference>